<evidence type="ECO:0000313" key="1">
    <source>
        <dbReference type="EMBL" id="ALI98233.1"/>
    </source>
</evidence>
<dbReference type="PATRIC" id="fig|512763.3.peg.800"/>
<organism evidence="1 2">
    <name type="scientific">Rufibacter tibetensis</name>
    <dbReference type="NCBI Taxonomy" id="512763"/>
    <lineage>
        <taxon>Bacteria</taxon>
        <taxon>Pseudomonadati</taxon>
        <taxon>Bacteroidota</taxon>
        <taxon>Cytophagia</taxon>
        <taxon>Cytophagales</taxon>
        <taxon>Hymenobacteraceae</taxon>
        <taxon>Rufibacter</taxon>
    </lineage>
</organism>
<dbReference type="KEGG" id="rti:DC20_03600"/>
<dbReference type="EMBL" id="CP012643">
    <property type="protein sequence ID" value="ALI98233.1"/>
    <property type="molecule type" value="Genomic_DNA"/>
</dbReference>
<gene>
    <name evidence="1" type="ORF">DC20_03600</name>
</gene>
<evidence type="ECO:0000313" key="2">
    <source>
        <dbReference type="Proteomes" id="UP000061382"/>
    </source>
</evidence>
<dbReference type="RefSeq" id="WP_062542584.1">
    <property type="nucleotide sequence ID" value="NZ_CP012643.1"/>
</dbReference>
<protein>
    <submittedName>
        <fullName evidence="1">Uncharacterized protein</fullName>
    </submittedName>
</protein>
<keyword evidence="2" id="KW-1185">Reference proteome</keyword>
<accession>A0A0P0CMM8</accession>
<proteinExistence type="predicted"/>
<dbReference type="Proteomes" id="UP000061382">
    <property type="component" value="Chromosome"/>
</dbReference>
<sequence length="74" mass="8478">MGVLEKLLVSTINVLFTRSFQDDKSDGDKRRLHMEQSTAREKVKVLGFCLALLSLENPHSNLNFLSRLFSEKKP</sequence>
<dbReference type="AlphaFoldDB" id="A0A0P0CMM8"/>
<reference evidence="1 2" key="1">
    <citation type="submission" date="2015-08" db="EMBL/GenBank/DDBJ databases">
        <title>Complete genome sequence of Rufibacter tibetensis strain 1351t, a radiation-resistant bacterium from tibet plateau.</title>
        <authorList>
            <person name="Dai J."/>
        </authorList>
    </citation>
    <scope>NUCLEOTIDE SEQUENCE [LARGE SCALE GENOMIC DNA]</scope>
    <source>
        <strain evidence="1 2">1351</strain>
    </source>
</reference>
<name>A0A0P0CMM8_9BACT</name>